<reference evidence="1 2" key="1">
    <citation type="submission" date="2014-07" db="EMBL/GenBank/DDBJ databases">
        <title>Draft genome sequence of Thalassospira profundimaris PR54-5.</title>
        <authorList>
            <person name="Lai Q."/>
            <person name="Shao Z."/>
        </authorList>
    </citation>
    <scope>NUCLEOTIDE SEQUENCE [LARGE SCALE GENOMIC DNA]</scope>
    <source>
        <strain evidence="1 2">PR54-5</strain>
    </source>
</reference>
<proteinExistence type="predicted"/>
<protein>
    <submittedName>
        <fullName evidence="1">Uncharacterized protein</fullName>
    </submittedName>
</protein>
<dbReference type="EMBL" id="JPWI01000015">
    <property type="protein sequence ID" value="RCK43193.1"/>
    <property type="molecule type" value="Genomic_DNA"/>
</dbReference>
<sequence length="252" mass="28179">MQEIFKSLAKPRLPEVPKDKIIKNSINLSEQNHRAMTEICGAIHGVILRKRAIADICQMLVGKGGPADEATEAVLTYLMDHPDGSDEELENQITNHPARFRLENVGGIYGKRAKAGFFDEKRSDLLRSAALYRKDLFRGRTPEQCRAINALIVGRKPSAGIVFGMLVELGLATSKRENIKLGKVHEEETTKTAALEIRSSVWQEVKQIHAESSIANYVIVAGLLRFSLARYETRDLILEAFICPVRELSLKK</sequence>
<name>A0A367WP14_9PROT</name>
<gene>
    <name evidence="1" type="ORF">TH30_19415</name>
</gene>
<comment type="caution">
    <text evidence="1">The sequence shown here is derived from an EMBL/GenBank/DDBJ whole genome shotgun (WGS) entry which is preliminary data.</text>
</comment>
<evidence type="ECO:0000313" key="1">
    <source>
        <dbReference type="EMBL" id="RCK43193.1"/>
    </source>
</evidence>
<dbReference type="RefSeq" id="WP_114099658.1">
    <property type="nucleotide sequence ID" value="NZ_JPWI01000015.1"/>
</dbReference>
<dbReference type="Proteomes" id="UP000252255">
    <property type="component" value="Unassembled WGS sequence"/>
</dbReference>
<evidence type="ECO:0000313" key="2">
    <source>
        <dbReference type="Proteomes" id="UP000252255"/>
    </source>
</evidence>
<dbReference type="AlphaFoldDB" id="A0A367WP14"/>
<organism evidence="1 2">
    <name type="scientific">Thalassospira profundimaris</name>
    <dbReference type="NCBI Taxonomy" id="502049"/>
    <lineage>
        <taxon>Bacteria</taxon>
        <taxon>Pseudomonadati</taxon>
        <taxon>Pseudomonadota</taxon>
        <taxon>Alphaproteobacteria</taxon>
        <taxon>Rhodospirillales</taxon>
        <taxon>Thalassospiraceae</taxon>
        <taxon>Thalassospira</taxon>
    </lineage>
</organism>
<accession>A0A367WP14</accession>